<organism evidence="7 8">
    <name type="scientific">Liquidambar formosana</name>
    <name type="common">Formosan gum</name>
    <dbReference type="NCBI Taxonomy" id="63359"/>
    <lineage>
        <taxon>Eukaryota</taxon>
        <taxon>Viridiplantae</taxon>
        <taxon>Streptophyta</taxon>
        <taxon>Embryophyta</taxon>
        <taxon>Tracheophyta</taxon>
        <taxon>Spermatophyta</taxon>
        <taxon>Magnoliopsida</taxon>
        <taxon>eudicotyledons</taxon>
        <taxon>Gunneridae</taxon>
        <taxon>Pentapetalae</taxon>
        <taxon>Saxifragales</taxon>
        <taxon>Altingiaceae</taxon>
        <taxon>Liquidambar</taxon>
    </lineage>
</organism>
<evidence type="ECO:0000256" key="4">
    <source>
        <dbReference type="PROSITE-ProRule" id="PRU00325"/>
    </source>
</evidence>
<dbReference type="PANTHER" id="PTHR31973">
    <property type="entry name" value="POLYPROTEIN, PUTATIVE-RELATED"/>
    <property type="match status" value="1"/>
</dbReference>
<dbReference type="InterPro" id="IPR000270">
    <property type="entry name" value="PB1_dom"/>
</dbReference>
<comment type="caution">
    <text evidence="7">The sequence shown here is derived from an EMBL/GenBank/DDBJ whole genome shotgun (WGS) entry which is preliminary data.</text>
</comment>
<keyword evidence="2 4" id="KW-0863">Zinc-finger</keyword>
<gene>
    <name evidence="7" type="ORF">L1049_016100</name>
</gene>
<proteinExistence type="predicted"/>
<evidence type="ECO:0000313" key="8">
    <source>
        <dbReference type="Proteomes" id="UP001415857"/>
    </source>
</evidence>
<dbReference type="Pfam" id="PF04434">
    <property type="entry name" value="SWIM"/>
    <property type="match status" value="1"/>
</dbReference>
<evidence type="ECO:0000256" key="5">
    <source>
        <dbReference type="SAM" id="MobiDB-lite"/>
    </source>
</evidence>
<dbReference type="Proteomes" id="UP001415857">
    <property type="component" value="Unassembled WGS sequence"/>
</dbReference>
<dbReference type="Gene3D" id="3.10.20.90">
    <property type="entry name" value="Phosphatidylinositol 3-kinase Catalytic Subunit, Chain A, domain 1"/>
    <property type="match status" value="1"/>
</dbReference>
<evidence type="ECO:0000259" key="6">
    <source>
        <dbReference type="PROSITE" id="PS50966"/>
    </source>
</evidence>
<dbReference type="EMBL" id="JBBPBK010000003">
    <property type="protein sequence ID" value="KAK9287663.1"/>
    <property type="molecule type" value="Genomic_DNA"/>
</dbReference>
<dbReference type="InterPro" id="IPR007527">
    <property type="entry name" value="Znf_SWIM"/>
</dbReference>
<feature type="region of interest" description="Disordered" evidence="5">
    <location>
        <begin position="674"/>
        <end position="710"/>
    </location>
</feature>
<dbReference type="PANTHER" id="PTHR31973:SF122">
    <property type="match status" value="1"/>
</dbReference>
<sequence>MANGKLIVICQLGGKFTTTGDGSLSYSGGDAHAMSVNKDTKFDDFKSEIGEMWKHDLSSITIKYLLPNNNRTLITISNDKDIQRMIEFHEDSTTVNVYIVTTHAAASDVPTMPCSRSSRTTAAGRASPVAPTDLVTYAEVIGWQKLTDTEEIEQQKLTASWKNNILGVDQQFNSVNELRDALHKYSLAHGFLYTFKSNDSTRVSVKCKTKGCPWLIHATKLSTTQLFRIRKMNRTHTCGVGTNAVCPRASKKLLASIVKEKLQNTPNYRPMEIVDEIRQDYGIEVGYAQAWRVMETAREELHGKCKEAFNQLPWLCEKIMETNPGSVTTLITRDDLSFHRLFVSYHASLYGFQNGCRPLLFLDNLTLKSKYQGELLSANALDGNDGIFPVAFAIVDVLSDDNWHWFLVQLEAVLQTSQFLTFVADRGKGISDSLPQMFKNCYHGYCLLHLTENLKGELKGPFTQEVVHAIVSELHNAAYAPTVEGFKKCVETMKCLSPEACEWIQQNKPEHWANAFFNGSRYNHVKSNVADSFYNWVSEFPALPIVEVIETMRRKLMELIYKCRVDSDEWSSRLTPSAEEKLRKITSNSRSVEVLFSPGSTYNVRDTLGVINVVNLDDWECSCREWQITGLPCLHAVAVIDCFGKNVYDYCSKYFTIETYRIAYSESINPVRTADGPIHTESSPVRVHPPSIRRPSGRPKEKRVRPEGEVKRPLHCSKCNKVGHNKVKCRQSS</sequence>
<reference evidence="7 8" key="1">
    <citation type="journal article" date="2024" name="Plant J.">
        <title>Genome sequences and population genomics reveal climatic adaptation and genomic divergence between two closely related sweetgum species.</title>
        <authorList>
            <person name="Xu W.Q."/>
            <person name="Ren C.Q."/>
            <person name="Zhang X.Y."/>
            <person name="Comes H.P."/>
            <person name="Liu X.H."/>
            <person name="Li Y.G."/>
            <person name="Kettle C.J."/>
            <person name="Jalonen R."/>
            <person name="Gaisberger H."/>
            <person name="Ma Y.Z."/>
            <person name="Qiu Y.X."/>
        </authorList>
    </citation>
    <scope>NUCLEOTIDE SEQUENCE [LARGE SCALE GENOMIC DNA]</scope>
    <source>
        <strain evidence="7">Hangzhou</strain>
    </source>
</reference>
<dbReference type="Pfam" id="PF03108">
    <property type="entry name" value="DBD_Tnp_Mut"/>
    <property type="match status" value="1"/>
</dbReference>
<protein>
    <recommendedName>
        <fullName evidence="6">SWIM-type domain-containing protein</fullName>
    </recommendedName>
</protein>
<evidence type="ECO:0000256" key="3">
    <source>
        <dbReference type="ARBA" id="ARBA00022833"/>
    </source>
</evidence>
<dbReference type="Pfam" id="PF10551">
    <property type="entry name" value="MULE"/>
    <property type="match status" value="1"/>
</dbReference>
<dbReference type="InterPro" id="IPR006564">
    <property type="entry name" value="Znf_PMZ"/>
</dbReference>
<dbReference type="SMART" id="SM00666">
    <property type="entry name" value="PB1"/>
    <property type="match status" value="1"/>
</dbReference>
<name>A0AAP0X6K1_LIQFO</name>
<dbReference type="PROSITE" id="PS50966">
    <property type="entry name" value="ZF_SWIM"/>
    <property type="match status" value="1"/>
</dbReference>
<accession>A0AAP0X6K1</accession>
<evidence type="ECO:0000256" key="1">
    <source>
        <dbReference type="ARBA" id="ARBA00022723"/>
    </source>
</evidence>
<dbReference type="Pfam" id="PF00564">
    <property type="entry name" value="PB1"/>
    <property type="match status" value="1"/>
</dbReference>
<dbReference type="AlphaFoldDB" id="A0AAP0X6K1"/>
<keyword evidence="3" id="KW-0862">Zinc</keyword>
<keyword evidence="8" id="KW-1185">Reference proteome</keyword>
<dbReference type="SUPFAM" id="SSF54277">
    <property type="entry name" value="CAD &amp; PB1 domains"/>
    <property type="match status" value="1"/>
</dbReference>
<dbReference type="GO" id="GO:0008270">
    <property type="term" value="F:zinc ion binding"/>
    <property type="evidence" value="ECO:0007669"/>
    <property type="project" value="UniProtKB-KW"/>
</dbReference>
<feature type="domain" description="SWIM-type" evidence="6">
    <location>
        <begin position="612"/>
        <end position="644"/>
    </location>
</feature>
<evidence type="ECO:0000313" key="7">
    <source>
        <dbReference type="EMBL" id="KAK9287663.1"/>
    </source>
</evidence>
<dbReference type="CDD" id="cd06410">
    <property type="entry name" value="PB1_UP2"/>
    <property type="match status" value="1"/>
</dbReference>
<dbReference type="SMART" id="SM00575">
    <property type="entry name" value="ZnF_PMZ"/>
    <property type="match status" value="1"/>
</dbReference>
<evidence type="ECO:0000256" key="2">
    <source>
        <dbReference type="ARBA" id="ARBA00022771"/>
    </source>
</evidence>
<dbReference type="InterPro" id="IPR004332">
    <property type="entry name" value="Transposase_MuDR"/>
</dbReference>
<keyword evidence="1" id="KW-0479">Metal-binding</keyword>
<dbReference type="InterPro" id="IPR018289">
    <property type="entry name" value="MULE_transposase_dom"/>
</dbReference>